<dbReference type="EMBL" id="VUOB01000064">
    <property type="protein sequence ID" value="KAA2253885.1"/>
    <property type="molecule type" value="Genomic_DNA"/>
</dbReference>
<dbReference type="Pfam" id="PF01425">
    <property type="entry name" value="Amidase"/>
    <property type="match status" value="2"/>
</dbReference>
<evidence type="ECO:0000313" key="3">
    <source>
        <dbReference type="Proteomes" id="UP000323454"/>
    </source>
</evidence>
<dbReference type="PANTHER" id="PTHR43372">
    <property type="entry name" value="FATTY-ACID AMIDE HYDROLASE"/>
    <property type="match status" value="1"/>
</dbReference>
<reference evidence="2 3" key="1">
    <citation type="submission" date="2019-09" db="EMBL/GenBank/DDBJ databases">
        <title>Goodfellowia gen. nov., a new genus of the Pseudonocardineae related to Actinoalloteichus, containing Goodfellowia coeruleoviolacea gen. nov., comb. nov. gen. nov., comb. nov.</title>
        <authorList>
            <person name="Labeda D."/>
        </authorList>
    </citation>
    <scope>NUCLEOTIDE SEQUENCE [LARGE SCALE GENOMIC DNA]</scope>
    <source>
        <strain evidence="2 3">AN110305</strain>
    </source>
</reference>
<feature type="domain" description="Amidase" evidence="1">
    <location>
        <begin position="343"/>
        <end position="440"/>
    </location>
</feature>
<evidence type="ECO:0000313" key="2">
    <source>
        <dbReference type="EMBL" id="KAA2253885.1"/>
    </source>
</evidence>
<dbReference type="AlphaFoldDB" id="A0A5B2WQU9"/>
<keyword evidence="3" id="KW-1185">Reference proteome</keyword>
<comment type="caution">
    <text evidence="2">The sequence shown here is derived from an EMBL/GenBank/DDBJ whole genome shotgun (WGS) entry which is preliminary data.</text>
</comment>
<dbReference type="InterPro" id="IPR036928">
    <property type="entry name" value="AS_sf"/>
</dbReference>
<dbReference type="GO" id="GO:0012505">
    <property type="term" value="C:endomembrane system"/>
    <property type="evidence" value="ECO:0007669"/>
    <property type="project" value="TreeGrafter"/>
</dbReference>
<dbReference type="Gene3D" id="3.90.1300.10">
    <property type="entry name" value="Amidase signature (AS) domain"/>
    <property type="match status" value="1"/>
</dbReference>
<name>A0A5B2WQU9_9PSEU</name>
<protein>
    <submittedName>
        <fullName evidence="2">Amidase</fullName>
    </submittedName>
</protein>
<dbReference type="InterPro" id="IPR023631">
    <property type="entry name" value="Amidase_dom"/>
</dbReference>
<feature type="domain" description="Amidase" evidence="1">
    <location>
        <begin position="26"/>
        <end position="307"/>
    </location>
</feature>
<dbReference type="SUPFAM" id="SSF75304">
    <property type="entry name" value="Amidase signature (AS) enzymes"/>
    <property type="match status" value="1"/>
</dbReference>
<reference evidence="2 3" key="2">
    <citation type="submission" date="2019-09" db="EMBL/GenBank/DDBJ databases">
        <authorList>
            <person name="Jin C."/>
        </authorList>
    </citation>
    <scope>NUCLEOTIDE SEQUENCE [LARGE SCALE GENOMIC DNA]</scope>
    <source>
        <strain evidence="2 3">AN110305</strain>
    </source>
</reference>
<accession>A0A5B2WQU9</accession>
<dbReference type="RefSeq" id="WP_149853579.1">
    <property type="nucleotide sequence ID" value="NZ_VUOB01000064.1"/>
</dbReference>
<evidence type="ECO:0000259" key="1">
    <source>
        <dbReference type="Pfam" id="PF01425"/>
    </source>
</evidence>
<dbReference type="PANTHER" id="PTHR43372:SF4">
    <property type="entry name" value="FATTY-ACID AMIDE HYDROLASE 2"/>
    <property type="match status" value="1"/>
</dbReference>
<dbReference type="OrthoDB" id="182039at2"/>
<sequence length="461" mass="48030">MTETVFQSATGLAAGIRGGVVSSRAVTELLLAHIDATNPALNAIVELRREDALRAAERADAAVARGADLGPLHGVPMTIKDCFAVAGLPATWGNPAFRDHVGDWDATVVRRLRDAGAIILGRTNVPLMLGDSGQTANDVYGRTNNPWDLERSPGGSTGGGAAALAAGMTFLEYGSDLAGSIRIPASFCGVYGLKPSVGIVPLRGFQPPGPPAEPSELTRLSSAGPLARTAGDLRTALRVTAGPEGPVAKAHSWTLPAPRHTRLADFRVGVVTDHPHAPVSSEVGAVLSDAVDALAAAGARIVPGWPSGVDPVRAAESFAFQLGLFFAFHEGDAGFATLAEVVEQERRRLATRAAWTEYFDDVDVFLCPTSFTPAFPHDTRPFAERAIATPEGERPYHELGFWVSHASLPGLPAVSAPIGLTRGGLPVGAQIVGPLFEDDTAITFAELAGEVVGGFTSPPRA</sequence>
<dbReference type="Proteomes" id="UP000323454">
    <property type="component" value="Unassembled WGS sequence"/>
</dbReference>
<proteinExistence type="predicted"/>
<organism evidence="2 3">
    <name type="scientific">Solihabitans fulvus</name>
    <dbReference type="NCBI Taxonomy" id="1892852"/>
    <lineage>
        <taxon>Bacteria</taxon>
        <taxon>Bacillati</taxon>
        <taxon>Actinomycetota</taxon>
        <taxon>Actinomycetes</taxon>
        <taxon>Pseudonocardiales</taxon>
        <taxon>Pseudonocardiaceae</taxon>
        <taxon>Solihabitans</taxon>
    </lineage>
</organism>
<gene>
    <name evidence="2" type="ORF">F0L68_31940</name>
</gene>
<dbReference type="InterPro" id="IPR052739">
    <property type="entry name" value="FAAH2"/>
</dbReference>